<organism evidence="1">
    <name type="scientific">Anguilla anguilla</name>
    <name type="common">European freshwater eel</name>
    <name type="synonym">Muraena anguilla</name>
    <dbReference type="NCBI Taxonomy" id="7936"/>
    <lineage>
        <taxon>Eukaryota</taxon>
        <taxon>Metazoa</taxon>
        <taxon>Chordata</taxon>
        <taxon>Craniata</taxon>
        <taxon>Vertebrata</taxon>
        <taxon>Euteleostomi</taxon>
        <taxon>Actinopterygii</taxon>
        <taxon>Neopterygii</taxon>
        <taxon>Teleostei</taxon>
        <taxon>Anguilliformes</taxon>
        <taxon>Anguillidae</taxon>
        <taxon>Anguilla</taxon>
    </lineage>
</organism>
<name>A0A0E9VVH1_ANGAN</name>
<protein>
    <submittedName>
        <fullName evidence="1">Uncharacterized protein</fullName>
    </submittedName>
</protein>
<proteinExistence type="predicted"/>
<dbReference type="AlphaFoldDB" id="A0A0E9VVH1"/>
<sequence length="16" mass="1771">MLCNTGFSLPRKTCLS</sequence>
<evidence type="ECO:0000313" key="1">
    <source>
        <dbReference type="EMBL" id="JAH81300.1"/>
    </source>
</evidence>
<accession>A0A0E9VVH1</accession>
<dbReference type="EMBL" id="GBXM01027277">
    <property type="protein sequence ID" value="JAH81300.1"/>
    <property type="molecule type" value="Transcribed_RNA"/>
</dbReference>
<reference evidence="1" key="1">
    <citation type="submission" date="2014-11" db="EMBL/GenBank/DDBJ databases">
        <authorList>
            <person name="Amaro Gonzalez C."/>
        </authorList>
    </citation>
    <scope>NUCLEOTIDE SEQUENCE</scope>
</reference>
<reference evidence="1" key="2">
    <citation type="journal article" date="2015" name="Fish Shellfish Immunol.">
        <title>Early steps in the European eel (Anguilla anguilla)-Vibrio vulnificus interaction in the gills: Role of the RtxA13 toxin.</title>
        <authorList>
            <person name="Callol A."/>
            <person name="Pajuelo D."/>
            <person name="Ebbesson L."/>
            <person name="Teles M."/>
            <person name="MacKenzie S."/>
            <person name="Amaro C."/>
        </authorList>
    </citation>
    <scope>NUCLEOTIDE SEQUENCE</scope>
</reference>